<evidence type="ECO:0000313" key="3">
    <source>
        <dbReference type="Proteomes" id="UP000322667"/>
    </source>
</evidence>
<dbReference type="Pfam" id="PF14392">
    <property type="entry name" value="zf-CCHC_4"/>
    <property type="match status" value="1"/>
</dbReference>
<evidence type="ECO:0000259" key="1">
    <source>
        <dbReference type="Pfam" id="PF14392"/>
    </source>
</evidence>
<gene>
    <name evidence="2" type="ORF">ES332_A07G120200v1</name>
</gene>
<dbReference type="EMBL" id="CM017616">
    <property type="protein sequence ID" value="TYI18828.1"/>
    <property type="molecule type" value="Genomic_DNA"/>
</dbReference>
<evidence type="ECO:0000313" key="2">
    <source>
        <dbReference type="EMBL" id="TYI18828.1"/>
    </source>
</evidence>
<accession>A0A5D2PRP7</accession>
<dbReference type="Proteomes" id="UP000322667">
    <property type="component" value="Chromosome A07"/>
</dbReference>
<reference evidence="2 3" key="1">
    <citation type="submission" date="2019-07" db="EMBL/GenBank/DDBJ databases">
        <title>WGS assembly of Gossypium tomentosum.</title>
        <authorList>
            <person name="Chen Z.J."/>
            <person name="Sreedasyam A."/>
            <person name="Ando A."/>
            <person name="Song Q."/>
            <person name="De L."/>
            <person name="Hulse-Kemp A."/>
            <person name="Ding M."/>
            <person name="Ye W."/>
            <person name="Kirkbride R."/>
            <person name="Jenkins J."/>
            <person name="Plott C."/>
            <person name="Lovell J."/>
            <person name="Lin Y.-M."/>
            <person name="Vaughn R."/>
            <person name="Liu B."/>
            <person name="Li W."/>
            <person name="Simpson S."/>
            <person name="Scheffler B."/>
            <person name="Saski C."/>
            <person name="Grover C."/>
            <person name="Hu G."/>
            <person name="Conover J."/>
            <person name="Carlson J."/>
            <person name="Shu S."/>
            <person name="Boston L."/>
            <person name="Williams M."/>
            <person name="Peterson D."/>
            <person name="Mcgee K."/>
            <person name="Jones D."/>
            <person name="Wendel J."/>
            <person name="Stelly D."/>
            <person name="Grimwood J."/>
            <person name="Schmutz J."/>
        </authorList>
    </citation>
    <scope>NUCLEOTIDE SEQUENCE [LARGE SCALE GENOMIC DNA]</scope>
    <source>
        <strain evidence="2">7179.01</strain>
    </source>
</reference>
<name>A0A5D2PRP7_GOSTO</name>
<organism evidence="2 3">
    <name type="scientific">Gossypium tomentosum</name>
    <name type="common">Hawaiian cotton</name>
    <name type="synonym">Gossypium sandvicense</name>
    <dbReference type="NCBI Taxonomy" id="34277"/>
    <lineage>
        <taxon>Eukaryota</taxon>
        <taxon>Viridiplantae</taxon>
        <taxon>Streptophyta</taxon>
        <taxon>Embryophyta</taxon>
        <taxon>Tracheophyta</taxon>
        <taxon>Spermatophyta</taxon>
        <taxon>Magnoliopsida</taxon>
        <taxon>eudicotyledons</taxon>
        <taxon>Gunneridae</taxon>
        <taxon>Pentapetalae</taxon>
        <taxon>rosids</taxon>
        <taxon>malvids</taxon>
        <taxon>Malvales</taxon>
        <taxon>Malvaceae</taxon>
        <taxon>Malvoideae</taxon>
        <taxon>Gossypium</taxon>
    </lineage>
</organism>
<feature type="domain" description="Zinc knuckle CX2CX4HX4C" evidence="1">
    <location>
        <begin position="28"/>
        <end position="74"/>
    </location>
</feature>
<dbReference type="InterPro" id="IPR025836">
    <property type="entry name" value="Zn_knuckle_CX2CX4HX4C"/>
</dbReference>
<dbReference type="AlphaFoldDB" id="A0A5D2PRP7"/>
<sequence length="87" mass="10109">MSLLVFSENLVMQLGKKNRNFMRIRVQIGVRHPLKRKKHILFCGRRSYVSFKYERLSLFCFYCGRLGHSGSFCEATMTLGVEVAEMG</sequence>
<proteinExistence type="predicted"/>
<keyword evidence="3" id="KW-1185">Reference proteome</keyword>
<protein>
    <recommendedName>
        <fullName evidence="1">Zinc knuckle CX2CX4HX4C domain-containing protein</fullName>
    </recommendedName>
</protein>